<dbReference type="GO" id="GO:0003676">
    <property type="term" value="F:nucleic acid binding"/>
    <property type="evidence" value="ECO:0007669"/>
    <property type="project" value="InterPro"/>
</dbReference>
<accession>A0A5B1C1R2</accession>
<dbReference type="Proteomes" id="UP000323225">
    <property type="component" value="Unassembled WGS sequence"/>
</dbReference>
<protein>
    <recommendedName>
        <fullName evidence="3">Endonuclease</fullName>
    </recommendedName>
</protein>
<comment type="caution">
    <text evidence="1">The sequence shown here is derived from an EMBL/GenBank/DDBJ whole genome shotgun (WGS) entry which is preliminary data.</text>
</comment>
<proteinExistence type="predicted"/>
<reference evidence="1 2" key="1">
    <citation type="submission" date="2019-09" db="EMBL/GenBank/DDBJ databases">
        <authorList>
            <person name="Kritzky A."/>
            <person name="Schelkanova E.Y."/>
            <person name="Alkhova Z.V."/>
            <person name="Smirnova N.I."/>
        </authorList>
    </citation>
    <scope>NUCLEOTIDE SEQUENCE [LARGE SCALE GENOMIC DNA]</scope>
    <source>
        <strain evidence="1 2">M1526</strain>
    </source>
</reference>
<dbReference type="Gene3D" id="3.40.1350.10">
    <property type="match status" value="1"/>
</dbReference>
<organism evidence="1 2">
    <name type="scientific">Vibrio cholerae</name>
    <dbReference type="NCBI Taxonomy" id="666"/>
    <lineage>
        <taxon>Bacteria</taxon>
        <taxon>Pseudomonadati</taxon>
        <taxon>Pseudomonadota</taxon>
        <taxon>Gammaproteobacteria</taxon>
        <taxon>Vibrionales</taxon>
        <taxon>Vibrionaceae</taxon>
        <taxon>Vibrio</taxon>
    </lineage>
</organism>
<dbReference type="InterPro" id="IPR011856">
    <property type="entry name" value="tRNA_endonuc-like_dom_sf"/>
</dbReference>
<evidence type="ECO:0000313" key="2">
    <source>
        <dbReference type="Proteomes" id="UP000323225"/>
    </source>
</evidence>
<dbReference type="AlphaFoldDB" id="A0A5B1C1R2"/>
<evidence type="ECO:0000313" key="1">
    <source>
        <dbReference type="EMBL" id="KAA1253673.1"/>
    </source>
</evidence>
<name>A0A5B1C1R2_VIBCL</name>
<evidence type="ECO:0008006" key="3">
    <source>
        <dbReference type="Google" id="ProtNLM"/>
    </source>
</evidence>
<sequence length="182" mass="21240">MINQKYATSYIEGFGAESVFCELAQSKGFKVIPASKKENIEDHIDFFLYRDGKQYSVDVKAMKRISRNSINKDEDSIWIEFRNVRGNNGWIYGKQDLVAFEFNSYFVLVKRKELLDFVTVSLNSFTKVVSSSRHALFNLYQRRGRQDLITRIKRDNILALKNKIWIKNEGFNQIPEAVNAVH</sequence>
<dbReference type="EMBL" id="VUAA01000019">
    <property type="protein sequence ID" value="KAA1253673.1"/>
    <property type="molecule type" value="Genomic_DNA"/>
</dbReference>
<gene>
    <name evidence="1" type="ORF">F0M16_16490</name>
</gene>